<dbReference type="Gene3D" id="3.60.110.10">
    <property type="entry name" value="Carbon-nitrogen hydrolase"/>
    <property type="match status" value="1"/>
</dbReference>
<comment type="caution">
    <text evidence="3">The sequence shown here is derived from an EMBL/GenBank/DDBJ whole genome shotgun (WGS) entry which is preliminary data.</text>
</comment>
<dbReference type="Proteomes" id="UP000295680">
    <property type="component" value="Unassembled WGS sequence"/>
</dbReference>
<evidence type="ECO:0000313" key="4">
    <source>
        <dbReference type="Proteomes" id="UP000295680"/>
    </source>
</evidence>
<gene>
    <name evidence="3" type="ORF">EV192_103322</name>
</gene>
<evidence type="ECO:0000313" key="3">
    <source>
        <dbReference type="EMBL" id="TCO60747.1"/>
    </source>
</evidence>
<dbReference type="Pfam" id="PF00795">
    <property type="entry name" value="CN_hydrolase"/>
    <property type="match status" value="1"/>
</dbReference>
<dbReference type="PANTHER" id="PTHR46044">
    <property type="entry name" value="NITRILASE"/>
    <property type="match status" value="1"/>
</dbReference>
<feature type="domain" description="CN hydrolase" evidence="2">
    <location>
        <begin position="2"/>
        <end position="241"/>
    </location>
</feature>
<comment type="similarity">
    <text evidence="1">Belongs to the carbon-nitrogen hydrolase superfamily. Nitrilase family.</text>
</comment>
<dbReference type="RefSeq" id="WP_207926074.1">
    <property type="nucleotide sequence ID" value="NZ_SLWS01000003.1"/>
</dbReference>
<evidence type="ECO:0000259" key="2">
    <source>
        <dbReference type="PROSITE" id="PS50263"/>
    </source>
</evidence>
<dbReference type="GO" id="GO:0000257">
    <property type="term" value="F:nitrilase activity"/>
    <property type="evidence" value="ECO:0007669"/>
    <property type="project" value="UniProtKB-ARBA"/>
</dbReference>
<dbReference type="PROSITE" id="PS00921">
    <property type="entry name" value="NITRIL_CHT_2"/>
    <property type="match status" value="1"/>
</dbReference>
<dbReference type="CDD" id="cd07564">
    <property type="entry name" value="nitrilases_CHs"/>
    <property type="match status" value="1"/>
</dbReference>
<organism evidence="3 4">
    <name type="scientific">Actinocrispum wychmicini</name>
    <dbReference type="NCBI Taxonomy" id="1213861"/>
    <lineage>
        <taxon>Bacteria</taxon>
        <taxon>Bacillati</taxon>
        <taxon>Actinomycetota</taxon>
        <taxon>Actinomycetes</taxon>
        <taxon>Pseudonocardiales</taxon>
        <taxon>Pseudonocardiaceae</taxon>
        <taxon>Actinocrispum</taxon>
    </lineage>
</organism>
<keyword evidence="4" id="KW-1185">Reference proteome</keyword>
<dbReference type="InterPro" id="IPR036526">
    <property type="entry name" value="C-N_Hydrolase_sf"/>
</dbReference>
<dbReference type="SUPFAM" id="SSF56317">
    <property type="entry name" value="Carbon-nitrogen hydrolase"/>
    <property type="match status" value="1"/>
</dbReference>
<name>A0A4R2JP30_9PSEU</name>
<dbReference type="AlphaFoldDB" id="A0A4R2JP30"/>
<dbReference type="InterPro" id="IPR000132">
    <property type="entry name" value="Nitrilase/CN_hydratase_CS"/>
</dbReference>
<reference evidence="3 4" key="1">
    <citation type="submission" date="2019-03" db="EMBL/GenBank/DDBJ databases">
        <title>Genomic Encyclopedia of Type Strains, Phase IV (KMG-IV): sequencing the most valuable type-strain genomes for metagenomic binning, comparative biology and taxonomic classification.</title>
        <authorList>
            <person name="Goeker M."/>
        </authorList>
    </citation>
    <scope>NUCLEOTIDE SEQUENCE [LARGE SCALE GENOMIC DNA]</scope>
    <source>
        <strain evidence="3 4">DSM 45934</strain>
    </source>
</reference>
<sequence>MVVVAALQMGSSPEGTAATLERVLGFEAAIRAANVAVVVLPEAILGGYPESRMSDEQYARYFSQAVEIPGPEIEALAGLAASTGASLVVGVIERCGSTLYCTVVFLDPVRGLTASHRKLVPTGRERVVWGRGDGSTLPVVPTAAGLAGAAICWENLMPLLRAAMYAKGIELWCAPTVDDGDAWLATARHIACEGRCFVVSACQHGTSEAFTGGSVIVGPRGDVLAGPLRDGEGLLTAEIDPAQVVTARRDLDVSGHYARPDVFALTVDETARPGVSYRTDA</sequence>
<evidence type="ECO:0000256" key="1">
    <source>
        <dbReference type="ARBA" id="ARBA00008129"/>
    </source>
</evidence>
<protein>
    <submittedName>
        <fullName evidence="3">Nitrilase</fullName>
    </submittedName>
</protein>
<dbReference type="PANTHER" id="PTHR46044:SF1">
    <property type="entry name" value="CN HYDROLASE DOMAIN-CONTAINING PROTEIN"/>
    <property type="match status" value="1"/>
</dbReference>
<dbReference type="InterPro" id="IPR003010">
    <property type="entry name" value="C-N_Hydrolase"/>
</dbReference>
<dbReference type="InterPro" id="IPR044149">
    <property type="entry name" value="Nitrilases_CHs"/>
</dbReference>
<dbReference type="EMBL" id="SLWS01000003">
    <property type="protein sequence ID" value="TCO60747.1"/>
    <property type="molecule type" value="Genomic_DNA"/>
</dbReference>
<accession>A0A4R2JP30</accession>
<dbReference type="PROSITE" id="PS50263">
    <property type="entry name" value="CN_HYDROLASE"/>
    <property type="match status" value="1"/>
</dbReference>
<proteinExistence type="inferred from homology"/>